<comment type="caution">
    <text evidence="2">The sequence shown here is derived from an EMBL/GenBank/DDBJ whole genome shotgun (WGS) entry which is preliminary data.</text>
</comment>
<reference evidence="2 3" key="1">
    <citation type="submission" date="2018-06" db="EMBL/GenBank/DDBJ databases">
        <title>Complete Genomes of Monosporascus.</title>
        <authorList>
            <person name="Robinson A.J."/>
            <person name="Natvig D.O."/>
        </authorList>
    </citation>
    <scope>NUCLEOTIDE SEQUENCE [LARGE SCALE GENOMIC DNA]</scope>
    <source>
        <strain evidence="2 3">CBS 110550</strain>
    </source>
</reference>
<organism evidence="2 3">
    <name type="scientific">Monosporascus ibericus</name>
    <dbReference type="NCBI Taxonomy" id="155417"/>
    <lineage>
        <taxon>Eukaryota</taxon>
        <taxon>Fungi</taxon>
        <taxon>Dikarya</taxon>
        <taxon>Ascomycota</taxon>
        <taxon>Pezizomycotina</taxon>
        <taxon>Sordariomycetes</taxon>
        <taxon>Xylariomycetidae</taxon>
        <taxon>Xylariales</taxon>
        <taxon>Xylariales incertae sedis</taxon>
        <taxon>Monosporascus</taxon>
    </lineage>
</organism>
<evidence type="ECO:0000313" key="3">
    <source>
        <dbReference type="Proteomes" id="UP000293360"/>
    </source>
</evidence>
<sequence length="120" mass="13204">MPYTAKTSRRFSQHISGSPAPGGPSRYYTESGPRRAGPQGMSSPPPPPPPRPKKRHIYVNRDLPEGALSRNPEPARIETELGETKLRGEQEEEESQSAAQAADVQPWQGTIGRLRDYVGL</sequence>
<accession>A0A4Q4T107</accession>
<feature type="region of interest" description="Disordered" evidence="1">
    <location>
        <begin position="1"/>
        <end position="120"/>
    </location>
</feature>
<feature type="compositionally biased region" description="Basic and acidic residues" evidence="1">
    <location>
        <begin position="73"/>
        <end position="89"/>
    </location>
</feature>
<name>A0A4Q4T107_9PEZI</name>
<proteinExistence type="predicted"/>
<keyword evidence="3" id="KW-1185">Reference proteome</keyword>
<gene>
    <name evidence="2" type="ORF">DL764_007936</name>
</gene>
<dbReference type="AlphaFoldDB" id="A0A4Q4T107"/>
<evidence type="ECO:0000256" key="1">
    <source>
        <dbReference type="SAM" id="MobiDB-lite"/>
    </source>
</evidence>
<protein>
    <submittedName>
        <fullName evidence="2">Uncharacterized protein</fullName>
    </submittedName>
</protein>
<dbReference type="Proteomes" id="UP000293360">
    <property type="component" value="Unassembled WGS sequence"/>
</dbReference>
<evidence type="ECO:0000313" key="2">
    <source>
        <dbReference type="EMBL" id="RYO93801.1"/>
    </source>
</evidence>
<dbReference type="EMBL" id="QJNU01000582">
    <property type="protein sequence ID" value="RYO93801.1"/>
    <property type="molecule type" value="Genomic_DNA"/>
</dbReference>
<dbReference type="OrthoDB" id="4739102at2759"/>